<feature type="domain" description="Radical SAM core" evidence="9">
    <location>
        <begin position="17"/>
        <end position="249"/>
    </location>
</feature>
<feature type="binding site" evidence="8">
    <location>
        <begin position="148"/>
        <end position="150"/>
    </location>
    <ligand>
        <name>S-adenosyl-L-methionine</name>
        <dbReference type="ChEBI" id="CHEBI:59789"/>
    </ligand>
</feature>
<evidence type="ECO:0000256" key="3">
    <source>
        <dbReference type="ARBA" id="ARBA00022723"/>
    </source>
</evidence>
<comment type="catalytic activity">
    <reaction evidence="8">
        <text>6-carboxy-5,6,7,8-tetrahydropterin + H(+) = 7-carboxy-7-carbaguanine + NH4(+)</text>
        <dbReference type="Rhea" id="RHEA:27974"/>
        <dbReference type="ChEBI" id="CHEBI:15378"/>
        <dbReference type="ChEBI" id="CHEBI:28938"/>
        <dbReference type="ChEBI" id="CHEBI:61032"/>
        <dbReference type="ChEBI" id="CHEBI:61036"/>
        <dbReference type="EC" id="4.3.99.3"/>
    </reaction>
</comment>
<dbReference type="InterPro" id="IPR007197">
    <property type="entry name" value="rSAM"/>
</dbReference>
<feature type="binding site" evidence="8">
    <location>
        <position position="30"/>
    </location>
    <ligand>
        <name>[4Fe-4S] cluster</name>
        <dbReference type="ChEBI" id="CHEBI:49883"/>
        <note>4Fe-4S-S-AdoMet</note>
    </ligand>
</feature>
<evidence type="ECO:0000256" key="6">
    <source>
        <dbReference type="ARBA" id="ARBA00023014"/>
    </source>
</evidence>
<comment type="caution">
    <text evidence="8">Lacks conserved residue(s) required for the propagation of feature annotation.</text>
</comment>
<feature type="binding site" evidence="8">
    <location>
        <begin position="11"/>
        <end position="13"/>
    </location>
    <ligand>
        <name>substrate</name>
    </ligand>
</feature>
<dbReference type="GO" id="GO:0008616">
    <property type="term" value="P:tRNA queuosine(34) biosynthetic process"/>
    <property type="evidence" value="ECO:0007669"/>
    <property type="project" value="UniProtKB-UniRule"/>
</dbReference>
<dbReference type="Gene3D" id="3.20.20.70">
    <property type="entry name" value="Aldolase class I"/>
    <property type="match status" value="1"/>
</dbReference>
<feature type="binding site" evidence="8">
    <location>
        <position position="97"/>
    </location>
    <ligand>
        <name>S-adenosyl-L-methionine</name>
        <dbReference type="ChEBI" id="CHEBI:59789"/>
    </ligand>
</feature>
<dbReference type="PANTHER" id="PTHR42836:SF1">
    <property type="entry name" value="7-CARBOXY-7-DEAZAGUANINE SYNTHASE"/>
    <property type="match status" value="1"/>
</dbReference>
<comment type="cofactor">
    <cofactor evidence="8">
        <name>Mg(2+)</name>
        <dbReference type="ChEBI" id="CHEBI:18420"/>
    </cofactor>
</comment>
<evidence type="ECO:0000256" key="5">
    <source>
        <dbReference type="ARBA" id="ARBA00023004"/>
    </source>
</evidence>
<dbReference type="InterPro" id="IPR058240">
    <property type="entry name" value="rSAM_sf"/>
</dbReference>
<dbReference type="GO" id="GO:0016840">
    <property type="term" value="F:carbon-nitrogen lyase activity"/>
    <property type="evidence" value="ECO:0007669"/>
    <property type="project" value="UniProtKB-UniRule"/>
</dbReference>
<dbReference type="SUPFAM" id="SSF102114">
    <property type="entry name" value="Radical SAM enzymes"/>
    <property type="match status" value="1"/>
</dbReference>
<evidence type="ECO:0000256" key="4">
    <source>
        <dbReference type="ARBA" id="ARBA00022842"/>
    </source>
</evidence>
<keyword evidence="11" id="KW-1185">Reference proteome</keyword>
<dbReference type="Proteomes" id="UP000006431">
    <property type="component" value="Unassembled WGS sequence"/>
</dbReference>
<keyword evidence="2 8" id="KW-0949">S-adenosyl-L-methionine</keyword>
<evidence type="ECO:0000313" key="10">
    <source>
        <dbReference type="EMBL" id="EHP30076.1"/>
    </source>
</evidence>
<evidence type="ECO:0000256" key="7">
    <source>
        <dbReference type="ARBA" id="ARBA00023239"/>
    </source>
</evidence>
<comment type="cofactor">
    <cofactor evidence="8">
        <name>S-adenosyl-L-methionine</name>
        <dbReference type="ChEBI" id="CHEBI:59789"/>
    </cofactor>
    <text evidence="8">Binds 1 S-adenosyl-L-methionine per subunit.</text>
</comment>
<dbReference type="EMBL" id="AFRZ01000001">
    <property type="protein sequence ID" value="EHP30076.1"/>
    <property type="molecule type" value="Genomic_DNA"/>
</dbReference>
<keyword evidence="4 8" id="KW-0460">Magnesium</keyword>
<dbReference type="Pfam" id="PF13353">
    <property type="entry name" value="Fer4_12"/>
    <property type="match status" value="1"/>
</dbReference>
<accession>H1FTW2</accession>
<dbReference type="PROSITE" id="PS51918">
    <property type="entry name" value="RADICAL_SAM"/>
    <property type="match status" value="1"/>
</dbReference>
<dbReference type="GO" id="GO:0000287">
    <property type="term" value="F:magnesium ion binding"/>
    <property type="evidence" value="ECO:0007669"/>
    <property type="project" value="UniProtKB-UniRule"/>
</dbReference>
<reference evidence="10 11" key="1">
    <citation type="journal article" date="2012" name="Proc. Natl. Acad. Sci. U.S.A.">
        <title>Genome and physiology of a model Epsilonproteobacterium responsible for sulfide detoxification in marine oxygen depletion zones.</title>
        <authorList>
            <person name="Grote J."/>
            <person name="Schott T."/>
            <person name="Bruckner C.G."/>
            <person name="Glockner F.O."/>
            <person name="Jost G."/>
            <person name="Teeling H."/>
            <person name="Labrenz M."/>
            <person name="Jurgens K."/>
        </authorList>
    </citation>
    <scope>NUCLEOTIDE SEQUENCE [LARGE SCALE GENOMIC DNA]</scope>
    <source>
        <strain evidence="10 11">GD1</strain>
    </source>
</reference>
<keyword evidence="1 8" id="KW-0004">4Fe-4S</keyword>
<feature type="binding site" evidence="8">
    <location>
        <position position="52"/>
    </location>
    <ligand>
        <name>[4Fe-4S] cluster</name>
        <dbReference type="ChEBI" id="CHEBI:49883"/>
        <note>4Fe-4S-S-AdoMet</note>
    </ligand>
</feature>
<sequence length="253" mass="28734">MLYLVEHFYSIQGEGRYTGVPSLFFRFGGCNMKCEGFGCEEEASDGTKVLGCDTVYAVNKEHFSFNWSPIQKTQELLNVLDLYELPQRPVDIVLTGGEPLIYANEGIFVEFLEKLHEEGHKITFETNGSIAVDFEKYPIYKECIFALSVKLSNSKEPFRKRVNGDVIYSIASNAKEAFFKFSIDADSINLGLDEEIFNITLHSPRTQVYCMPLGGNKAEVEANTEPLIEFCKAKGYNFSDRLHIRIWDQNKGV</sequence>
<dbReference type="OrthoDB" id="9792276at2"/>
<comment type="cofactor">
    <cofactor evidence="8">
        <name>[4Fe-4S] cluster</name>
        <dbReference type="ChEBI" id="CHEBI:49883"/>
    </cofactor>
    <text evidence="8">Binds 1 [4Fe-4S] cluster. The cluster is coordinated with 3 cysteines and an exchangeable S-adenosyl-L-methionine.</text>
</comment>
<keyword evidence="5 8" id="KW-0408">Iron</keyword>
<keyword evidence="3 8" id="KW-0479">Metal-binding</keyword>
<name>B6BHS5_SULGG</name>
<evidence type="ECO:0000259" key="9">
    <source>
        <dbReference type="PROSITE" id="PS51918"/>
    </source>
</evidence>
<dbReference type="GO" id="GO:0051539">
    <property type="term" value="F:4 iron, 4 sulfur cluster binding"/>
    <property type="evidence" value="ECO:0007669"/>
    <property type="project" value="UniProtKB-UniRule"/>
</dbReference>
<evidence type="ECO:0000313" key="11">
    <source>
        <dbReference type="Proteomes" id="UP000006431"/>
    </source>
</evidence>
<dbReference type="RefSeq" id="WP_008336668.1">
    <property type="nucleotide sequence ID" value="NZ_AFRZ01000001.1"/>
</dbReference>
<evidence type="ECO:0000256" key="8">
    <source>
        <dbReference type="HAMAP-Rule" id="MF_00917"/>
    </source>
</evidence>
<comment type="pathway">
    <text evidence="8">Purine metabolism; 7-cyano-7-deazaguanine biosynthesis.</text>
</comment>
<dbReference type="HOGENOM" id="CLU_066739_2_2_7"/>
<dbReference type="STRING" id="929558.SMGD1_1552"/>
<proteinExistence type="inferred from homology"/>
<dbReference type="GO" id="GO:1904047">
    <property type="term" value="F:S-adenosyl-L-methionine binding"/>
    <property type="evidence" value="ECO:0007669"/>
    <property type="project" value="UniProtKB-UniRule"/>
</dbReference>
<comment type="function">
    <text evidence="8">Catalyzes the complex heterocyclic radical-mediated conversion of 6-carboxy-5,6,7,8-tetrahydropterin (CPH4) to 7-carboxy-7-deazaguanine (CDG), a step common to the biosynthetic pathways of all 7-deazapurine-containing compounds.</text>
</comment>
<protein>
    <recommendedName>
        <fullName evidence="8">7-carboxy-7-deazaguanine synthase</fullName>
        <shortName evidence="8">CDG synthase</shortName>
        <ecNumber evidence="8">4.3.99.3</ecNumber>
    </recommendedName>
    <alternativeName>
        <fullName evidence="8">Queuosine biosynthesis protein QueE</fullName>
    </alternativeName>
</protein>
<comment type="subunit">
    <text evidence="8">Homodimer.</text>
</comment>
<accession>B6BHS5</accession>
<dbReference type="InterPro" id="IPR013785">
    <property type="entry name" value="Aldolase_TIM"/>
</dbReference>
<keyword evidence="6 8" id="KW-0411">Iron-sulfur</keyword>
<feature type="binding site" evidence="8">
    <location>
        <position position="54"/>
    </location>
    <ligand>
        <name>Mg(2+)</name>
        <dbReference type="ChEBI" id="CHEBI:18420"/>
    </ligand>
</feature>
<dbReference type="PANTHER" id="PTHR42836">
    <property type="entry name" value="7-CARBOXY-7-DEAZAGUANINE SYNTHASE"/>
    <property type="match status" value="1"/>
</dbReference>
<keyword evidence="7 8" id="KW-0456">Lyase</keyword>
<feature type="binding site" evidence="8">
    <location>
        <position position="95"/>
    </location>
    <ligand>
        <name>substrate</name>
    </ligand>
</feature>
<dbReference type="AlphaFoldDB" id="B6BHS5"/>
<gene>
    <name evidence="8" type="primary">queE</name>
    <name evidence="10" type="ORF">SMGD1_1552</name>
</gene>
<evidence type="ECO:0000256" key="2">
    <source>
        <dbReference type="ARBA" id="ARBA00022691"/>
    </source>
</evidence>
<dbReference type="eggNOG" id="COG0602">
    <property type="taxonomic scope" value="Bacteria"/>
</dbReference>
<organism evidence="10 11">
    <name type="scientific">Sulfurimonas gotlandica (strain DSM 19862 / JCM 16533 / GD1)</name>
    <dbReference type="NCBI Taxonomy" id="929558"/>
    <lineage>
        <taxon>Bacteria</taxon>
        <taxon>Pseudomonadati</taxon>
        <taxon>Campylobacterota</taxon>
        <taxon>Epsilonproteobacteria</taxon>
        <taxon>Campylobacterales</taxon>
        <taxon>Sulfurimonadaceae</taxon>
        <taxon>Sulfurimonas</taxon>
    </lineage>
</organism>
<evidence type="ECO:0000256" key="1">
    <source>
        <dbReference type="ARBA" id="ARBA00022485"/>
    </source>
</evidence>
<feature type="binding site" evidence="8">
    <location>
        <position position="26"/>
    </location>
    <ligand>
        <name>substrate</name>
    </ligand>
</feature>
<dbReference type="InterPro" id="IPR024924">
    <property type="entry name" value="7-CO-7-deazaguanine_synth-like"/>
</dbReference>
<feature type="binding site" evidence="8">
    <location>
        <position position="34"/>
    </location>
    <ligand>
        <name>[4Fe-4S] cluster</name>
        <dbReference type="ChEBI" id="CHEBI:49883"/>
        <note>4Fe-4S-S-AdoMet</note>
    </ligand>
</feature>
<dbReference type="UniPathway" id="UPA00391"/>
<keyword evidence="8" id="KW-0671">Queuosine biosynthesis</keyword>
<comment type="caution">
    <text evidence="10">The sequence shown here is derived from an EMBL/GenBank/DDBJ whole genome shotgun (WGS) entry which is preliminary data.</text>
</comment>
<comment type="similarity">
    <text evidence="8">Belongs to the radical SAM superfamily. 7-carboxy-7-deazaguanine synthase family.</text>
</comment>
<dbReference type="HAMAP" id="MF_00917">
    <property type="entry name" value="QueE"/>
    <property type="match status" value="1"/>
</dbReference>
<dbReference type="EC" id="4.3.99.3" evidence="8"/>
<dbReference type="PATRIC" id="fig|929558.5.peg.1543"/>